<protein>
    <recommendedName>
        <fullName evidence="4">DUF2330 domain-containing protein</fullName>
    </recommendedName>
</protein>
<gene>
    <name evidence="2" type="ORF">NX722_20970</name>
</gene>
<evidence type="ECO:0000313" key="2">
    <source>
        <dbReference type="EMBL" id="MCW7555049.1"/>
    </source>
</evidence>
<keyword evidence="1" id="KW-0812">Transmembrane</keyword>
<evidence type="ECO:0008006" key="4">
    <source>
        <dbReference type="Google" id="ProtNLM"/>
    </source>
</evidence>
<name>A0ABT3N0A3_9GAMM</name>
<dbReference type="Proteomes" id="UP001209854">
    <property type="component" value="Unassembled WGS sequence"/>
</dbReference>
<accession>A0ABT3N0A3</accession>
<keyword evidence="1" id="KW-1133">Transmembrane helix</keyword>
<dbReference type="RefSeq" id="WP_262564814.1">
    <property type="nucleotide sequence ID" value="NZ_JAPFCC010000001.1"/>
</dbReference>
<reference evidence="2 3" key="1">
    <citation type="submission" date="2022-10" db="EMBL/GenBank/DDBJ databases">
        <title>High-quality genome sequences of two octocoral-associated bacteria, Endozoicomonas euniceicola EF212 and Endozoicomonas gorgoniicola PS125.</title>
        <authorList>
            <person name="Chiou Y.-J."/>
            <person name="Chen Y.-H."/>
        </authorList>
    </citation>
    <scope>NUCLEOTIDE SEQUENCE [LARGE SCALE GENOMIC DNA]</scope>
    <source>
        <strain evidence="2 3">PS125</strain>
    </source>
</reference>
<feature type="transmembrane region" description="Helical" evidence="1">
    <location>
        <begin position="9"/>
        <end position="35"/>
    </location>
</feature>
<keyword evidence="3" id="KW-1185">Reference proteome</keyword>
<evidence type="ECO:0000256" key="1">
    <source>
        <dbReference type="SAM" id="Phobius"/>
    </source>
</evidence>
<sequence>MRECESSNLFFWCIFFGFIILGLCSPILLADYYLISAPDLQPGQVVDVFIRTDGCLDVDWFRQSAGYNVQQVSFNDIQSGDAPYFIFSEGISRRNLSSIEYSRYQASAIQALLLVMANRRFYPPDRSDLNETLTENQQDLFFSVDLSDLAELTDEVGMLADRFQSEGTITGWHFRRLIVRDESRVSIRVRITAQDHDLVLQEFREYFPTLAVQYLRSDSDSTQSCPPVSGRPEMIRYYVSQVDDGEARFITNTLSRNRLHFFQTTHYTPDSPNCQSFTVRFSVRIDELQMIAQPSWLKNIRRFVRGVQNSGGAAAESTRHFRWYLERMDDARHLRNGVALILSFRLIINTGNNSQDIIVLPAQSAQNDVLAVIPRAPLQIRWYFPARQELRPMLLRGGLPFVLLREELLYRF</sequence>
<proteinExistence type="predicted"/>
<organism evidence="2 3">
    <name type="scientific">Endozoicomonas gorgoniicola</name>
    <dbReference type="NCBI Taxonomy" id="1234144"/>
    <lineage>
        <taxon>Bacteria</taxon>
        <taxon>Pseudomonadati</taxon>
        <taxon>Pseudomonadota</taxon>
        <taxon>Gammaproteobacteria</taxon>
        <taxon>Oceanospirillales</taxon>
        <taxon>Endozoicomonadaceae</taxon>
        <taxon>Endozoicomonas</taxon>
    </lineage>
</organism>
<evidence type="ECO:0000313" key="3">
    <source>
        <dbReference type="Proteomes" id="UP001209854"/>
    </source>
</evidence>
<comment type="caution">
    <text evidence="2">The sequence shown here is derived from an EMBL/GenBank/DDBJ whole genome shotgun (WGS) entry which is preliminary data.</text>
</comment>
<dbReference type="EMBL" id="JAPFCC010000001">
    <property type="protein sequence ID" value="MCW7555049.1"/>
    <property type="molecule type" value="Genomic_DNA"/>
</dbReference>
<keyword evidence="1" id="KW-0472">Membrane</keyword>